<feature type="compositionally biased region" description="Low complexity" evidence="1">
    <location>
        <begin position="15"/>
        <end position="31"/>
    </location>
</feature>
<feature type="compositionally biased region" description="Basic residues" evidence="1">
    <location>
        <begin position="42"/>
        <end position="53"/>
    </location>
</feature>
<evidence type="ECO:0008006" key="4">
    <source>
        <dbReference type="Google" id="ProtNLM"/>
    </source>
</evidence>
<dbReference type="OrthoDB" id="7426580at2"/>
<feature type="region of interest" description="Disordered" evidence="1">
    <location>
        <begin position="1"/>
        <end position="81"/>
    </location>
</feature>
<comment type="caution">
    <text evidence="2">The sequence shown here is derived from an EMBL/GenBank/DDBJ whole genome shotgun (WGS) entry which is preliminary data.</text>
</comment>
<gene>
    <name evidence="2" type="ORF">EV664_101224</name>
</gene>
<feature type="compositionally biased region" description="Basic and acidic residues" evidence="1">
    <location>
        <begin position="56"/>
        <end position="81"/>
    </location>
</feature>
<keyword evidence="3" id="KW-1185">Reference proteome</keyword>
<accession>A0A4R6FZ37</accession>
<proteinExistence type="predicted"/>
<evidence type="ECO:0000313" key="2">
    <source>
        <dbReference type="EMBL" id="TDN86650.1"/>
    </source>
</evidence>
<dbReference type="RefSeq" id="WP_133493849.1">
    <property type="nucleotide sequence ID" value="NZ_BMLU01000001.1"/>
</dbReference>
<dbReference type="Proteomes" id="UP000295493">
    <property type="component" value="Unassembled WGS sequence"/>
</dbReference>
<protein>
    <recommendedName>
        <fullName evidence="4">ElaB/YqjD/DUF883 family membrane-anchored ribosome-binding protein</fullName>
    </recommendedName>
</protein>
<dbReference type="EMBL" id="SNWD01000001">
    <property type="protein sequence ID" value="TDN86650.1"/>
    <property type="molecule type" value="Genomic_DNA"/>
</dbReference>
<evidence type="ECO:0000313" key="3">
    <source>
        <dbReference type="Proteomes" id="UP000295493"/>
    </source>
</evidence>
<reference evidence="2 3" key="1">
    <citation type="submission" date="2019-03" db="EMBL/GenBank/DDBJ databases">
        <title>Genomic Encyclopedia of Type Strains, Phase IV (KMG-IV): sequencing the most valuable type-strain genomes for metagenomic binning, comparative biology and taxonomic classification.</title>
        <authorList>
            <person name="Goeker M."/>
        </authorList>
    </citation>
    <scope>NUCLEOTIDE SEQUENCE [LARGE SCALE GENOMIC DNA]</scope>
    <source>
        <strain evidence="2 3">DSM 25059</strain>
    </source>
</reference>
<evidence type="ECO:0000256" key="1">
    <source>
        <dbReference type="SAM" id="MobiDB-lite"/>
    </source>
</evidence>
<organism evidence="2 3">
    <name type="scientific">Stakelama pacifica</name>
    <dbReference type="NCBI Taxonomy" id="517720"/>
    <lineage>
        <taxon>Bacteria</taxon>
        <taxon>Pseudomonadati</taxon>
        <taxon>Pseudomonadota</taxon>
        <taxon>Alphaproteobacteria</taxon>
        <taxon>Sphingomonadales</taxon>
        <taxon>Sphingomonadaceae</taxon>
        <taxon>Stakelama</taxon>
    </lineage>
</organism>
<sequence>MADDTFPAEPVKTGPASATPNETATAPAPKAAKAKPAEPAKKTGKGKSTKKSAKTMIKDEASKLSKQAGEKARGYARDGKDRASGAIDEFAKLLDDAAGSVDSHMGEQYGKYARSAAGQVSGFADTLRSREVEELLDDTRTFVRKNPAIAIGAAAAAGFLLARVLKAGIDQAGDGFDEDDFD</sequence>
<dbReference type="AlphaFoldDB" id="A0A4R6FZ37"/>
<name>A0A4R6FZ37_9SPHN</name>